<protein>
    <submittedName>
        <fullName evidence="2">Putative ovule protein</fullName>
    </submittedName>
</protein>
<name>A0A0V0GY68_SOLCH</name>
<accession>A0A0V0GY68</accession>
<dbReference type="AlphaFoldDB" id="A0A0V0GY68"/>
<dbReference type="EMBL" id="GEDG01030028">
    <property type="protein sequence ID" value="JAP12166.1"/>
    <property type="molecule type" value="Transcribed_RNA"/>
</dbReference>
<keyword evidence="1" id="KW-0472">Membrane</keyword>
<keyword evidence="1" id="KW-1133">Transmembrane helix</keyword>
<feature type="transmembrane region" description="Helical" evidence="1">
    <location>
        <begin position="47"/>
        <end position="69"/>
    </location>
</feature>
<evidence type="ECO:0000313" key="2">
    <source>
        <dbReference type="EMBL" id="JAP12166.1"/>
    </source>
</evidence>
<proteinExistence type="predicted"/>
<reference evidence="2" key="1">
    <citation type="submission" date="2015-12" db="EMBL/GenBank/DDBJ databases">
        <title>Gene expression during late stages of embryo sac development: a critical building block for successful pollen-pistil interactions.</title>
        <authorList>
            <person name="Liu Y."/>
            <person name="Joly V."/>
            <person name="Sabar M."/>
            <person name="Matton D.P."/>
        </authorList>
    </citation>
    <scope>NUCLEOTIDE SEQUENCE</scope>
</reference>
<keyword evidence="1" id="KW-0812">Transmembrane</keyword>
<sequence length="82" mass="8557">MNSSASRLGLTTDILLREVPFPPPDTVGVRATSFVAVLALPVFSPGIISGVSISLPSSAISICVILSYLTSNSKHIDTKVTE</sequence>
<organism evidence="2">
    <name type="scientific">Solanum chacoense</name>
    <name type="common">Chaco potato</name>
    <dbReference type="NCBI Taxonomy" id="4108"/>
    <lineage>
        <taxon>Eukaryota</taxon>
        <taxon>Viridiplantae</taxon>
        <taxon>Streptophyta</taxon>
        <taxon>Embryophyta</taxon>
        <taxon>Tracheophyta</taxon>
        <taxon>Spermatophyta</taxon>
        <taxon>Magnoliopsida</taxon>
        <taxon>eudicotyledons</taxon>
        <taxon>Gunneridae</taxon>
        <taxon>Pentapetalae</taxon>
        <taxon>asterids</taxon>
        <taxon>lamiids</taxon>
        <taxon>Solanales</taxon>
        <taxon>Solanaceae</taxon>
        <taxon>Solanoideae</taxon>
        <taxon>Solaneae</taxon>
        <taxon>Solanum</taxon>
    </lineage>
</organism>
<evidence type="ECO:0000256" key="1">
    <source>
        <dbReference type="SAM" id="Phobius"/>
    </source>
</evidence>